<proteinExistence type="predicted"/>
<gene>
    <name evidence="1" type="ORF">FNK824_LOCUS25077</name>
</gene>
<organism evidence="1 2">
    <name type="scientific">Rotaria sordida</name>
    <dbReference type="NCBI Taxonomy" id="392033"/>
    <lineage>
        <taxon>Eukaryota</taxon>
        <taxon>Metazoa</taxon>
        <taxon>Spiralia</taxon>
        <taxon>Gnathifera</taxon>
        <taxon>Rotifera</taxon>
        <taxon>Eurotatoria</taxon>
        <taxon>Bdelloidea</taxon>
        <taxon>Philodinida</taxon>
        <taxon>Philodinidae</taxon>
        <taxon>Rotaria</taxon>
    </lineage>
</organism>
<reference evidence="1" key="1">
    <citation type="submission" date="2021-02" db="EMBL/GenBank/DDBJ databases">
        <authorList>
            <person name="Nowell W R."/>
        </authorList>
    </citation>
    <scope>NUCLEOTIDE SEQUENCE</scope>
</reference>
<comment type="caution">
    <text evidence="1">The sequence shown here is derived from an EMBL/GenBank/DDBJ whole genome shotgun (WGS) entry which is preliminary data.</text>
</comment>
<feature type="non-terminal residue" evidence="1">
    <location>
        <position position="1"/>
    </location>
</feature>
<dbReference type="Proteomes" id="UP000663874">
    <property type="component" value="Unassembled WGS sequence"/>
</dbReference>
<dbReference type="EMBL" id="CAJOBE010005779">
    <property type="protein sequence ID" value="CAF3984965.1"/>
    <property type="molecule type" value="Genomic_DNA"/>
</dbReference>
<name>A0A819MUY1_9BILA</name>
<protein>
    <submittedName>
        <fullName evidence="1">Uncharacterized protein</fullName>
    </submittedName>
</protein>
<sequence>MRLNAIEAELKQLEVEPDLLLSVLSTLSSVPCLSSLTINTFNILKYSTDIYRIVFNLPLLKYFKFSTNNSDLFISLPSRTDEQNSSIKYLVIDHHCTLNEIVLLTSYTPQLDHLYVHKVEKNLQNFSGINLYHLNSIYLYIYNITFNEG</sequence>
<evidence type="ECO:0000313" key="1">
    <source>
        <dbReference type="EMBL" id="CAF3984965.1"/>
    </source>
</evidence>
<dbReference type="AlphaFoldDB" id="A0A819MUY1"/>
<accession>A0A819MUY1</accession>
<evidence type="ECO:0000313" key="2">
    <source>
        <dbReference type="Proteomes" id="UP000663874"/>
    </source>
</evidence>